<dbReference type="PANTHER" id="PTHR30346">
    <property type="entry name" value="TRANSCRIPTIONAL DUAL REGULATOR HCAR-RELATED"/>
    <property type="match status" value="1"/>
</dbReference>
<dbReference type="Gene3D" id="1.10.10.10">
    <property type="entry name" value="Winged helix-like DNA-binding domain superfamily/Winged helix DNA-binding domain"/>
    <property type="match status" value="1"/>
</dbReference>
<feature type="domain" description="HTH lysR-type" evidence="5">
    <location>
        <begin position="1"/>
        <end position="58"/>
    </location>
</feature>
<reference evidence="7" key="1">
    <citation type="journal article" date="2019" name="Int. J. Syst. Evol. Microbiol.">
        <title>The Global Catalogue of Microorganisms (GCM) 10K type strain sequencing project: providing services to taxonomists for standard genome sequencing and annotation.</title>
        <authorList>
            <consortium name="The Broad Institute Genomics Platform"/>
            <consortium name="The Broad Institute Genome Sequencing Center for Infectious Disease"/>
            <person name="Wu L."/>
            <person name="Ma J."/>
        </authorList>
    </citation>
    <scope>NUCLEOTIDE SEQUENCE [LARGE SCALE GENOMIC DNA]</scope>
    <source>
        <strain evidence="7">CCUG 48316</strain>
    </source>
</reference>
<accession>A0ABW2BE38</accession>
<dbReference type="EMBL" id="JBHSWN010000001">
    <property type="protein sequence ID" value="MFC6788159.1"/>
    <property type="molecule type" value="Genomic_DNA"/>
</dbReference>
<dbReference type="Gene3D" id="3.40.190.10">
    <property type="entry name" value="Periplasmic binding protein-like II"/>
    <property type="match status" value="2"/>
</dbReference>
<evidence type="ECO:0000259" key="5">
    <source>
        <dbReference type="PROSITE" id="PS50931"/>
    </source>
</evidence>
<dbReference type="SUPFAM" id="SSF46785">
    <property type="entry name" value="Winged helix' DNA-binding domain"/>
    <property type="match status" value="1"/>
</dbReference>
<keyword evidence="3" id="KW-0238">DNA-binding</keyword>
<dbReference type="Proteomes" id="UP001596292">
    <property type="component" value="Unassembled WGS sequence"/>
</dbReference>
<dbReference type="InterPro" id="IPR036390">
    <property type="entry name" value="WH_DNA-bd_sf"/>
</dbReference>
<dbReference type="PROSITE" id="PS50931">
    <property type="entry name" value="HTH_LYSR"/>
    <property type="match status" value="1"/>
</dbReference>
<name>A0ABW2BE38_9HYPH</name>
<evidence type="ECO:0000256" key="3">
    <source>
        <dbReference type="ARBA" id="ARBA00023125"/>
    </source>
</evidence>
<sequence length="306" mass="33347">MEMRHLRYFVAVARHLSFTAAAESLGVAQPPLSQQIRDLEAEVGTLLFERTTRRVTLTRAGMDFYAQALFILDKSGEAIDRARAIGAGRAGIVNVGLTGSMLAGPLGRAISDFSEAYPNVDLRIHEMSPDRQIAMLKAGQTDISFLRSPPDEADLATALAWRENVSLLLPRGHRLAKAASIALSELSEERFVFFRLSDSLFAKDIWSCCVEAGFQPTITHQAVEATSLTSLVAAGLGIAFIPEFVGRLAHDEVVHRPLKGKPICADVHALWVRENAQPLIANFLDIVRADISPSQPGSNRAEPAPR</sequence>
<dbReference type="Pfam" id="PF03466">
    <property type="entry name" value="LysR_substrate"/>
    <property type="match status" value="1"/>
</dbReference>
<gene>
    <name evidence="6" type="ORF">ACFQE0_00020</name>
</gene>
<proteinExistence type="inferred from homology"/>
<evidence type="ECO:0000256" key="2">
    <source>
        <dbReference type="ARBA" id="ARBA00023015"/>
    </source>
</evidence>
<evidence type="ECO:0000256" key="1">
    <source>
        <dbReference type="ARBA" id="ARBA00009437"/>
    </source>
</evidence>
<dbReference type="InterPro" id="IPR000847">
    <property type="entry name" value="LysR_HTH_N"/>
</dbReference>
<protein>
    <submittedName>
        <fullName evidence="6">LysR substrate-binding domain-containing protein</fullName>
    </submittedName>
</protein>
<comment type="caution">
    <text evidence="6">The sequence shown here is derived from an EMBL/GenBank/DDBJ whole genome shotgun (WGS) entry which is preliminary data.</text>
</comment>
<dbReference type="RefSeq" id="WP_378965880.1">
    <property type="nucleotide sequence ID" value="NZ_JBHSWN010000001.1"/>
</dbReference>
<dbReference type="PRINTS" id="PR00039">
    <property type="entry name" value="HTHLYSR"/>
</dbReference>
<dbReference type="PANTHER" id="PTHR30346:SF0">
    <property type="entry name" value="HCA OPERON TRANSCRIPTIONAL ACTIVATOR HCAR"/>
    <property type="match status" value="1"/>
</dbReference>
<keyword evidence="7" id="KW-1185">Reference proteome</keyword>
<dbReference type="Pfam" id="PF00126">
    <property type="entry name" value="HTH_1"/>
    <property type="match status" value="1"/>
</dbReference>
<evidence type="ECO:0000313" key="6">
    <source>
        <dbReference type="EMBL" id="MFC6788159.1"/>
    </source>
</evidence>
<comment type="similarity">
    <text evidence="1">Belongs to the LysR transcriptional regulatory family.</text>
</comment>
<keyword evidence="4" id="KW-0804">Transcription</keyword>
<dbReference type="InterPro" id="IPR036388">
    <property type="entry name" value="WH-like_DNA-bd_sf"/>
</dbReference>
<evidence type="ECO:0000256" key="4">
    <source>
        <dbReference type="ARBA" id="ARBA00023163"/>
    </source>
</evidence>
<dbReference type="InterPro" id="IPR005119">
    <property type="entry name" value="LysR_subst-bd"/>
</dbReference>
<keyword evidence="2" id="KW-0805">Transcription regulation</keyword>
<dbReference type="SUPFAM" id="SSF53850">
    <property type="entry name" value="Periplasmic binding protein-like II"/>
    <property type="match status" value="1"/>
</dbReference>
<organism evidence="6 7">
    <name type="scientific">Methylobacterium komagatae</name>
    <dbReference type="NCBI Taxonomy" id="374425"/>
    <lineage>
        <taxon>Bacteria</taxon>
        <taxon>Pseudomonadati</taxon>
        <taxon>Pseudomonadota</taxon>
        <taxon>Alphaproteobacteria</taxon>
        <taxon>Hyphomicrobiales</taxon>
        <taxon>Methylobacteriaceae</taxon>
        <taxon>Methylobacterium</taxon>
    </lineage>
</organism>
<evidence type="ECO:0000313" key="7">
    <source>
        <dbReference type="Proteomes" id="UP001596292"/>
    </source>
</evidence>